<dbReference type="EMBL" id="MJEQ01037189">
    <property type="protein sequence ID" value="OIT00303.1"/>
    <property type="molecule type" value="Genomic_DNA"/>
</dbReference>
<sequence>MIGYFNDPFSYSPKSEVLHKWFTNRWQVCSSLKIIPISRNRFLFQFPSREEAERINVGGWHWNGRRLSLEWWTPVAGTDLASKRSELRWIKAFGIPLHAWSLDTFKTIGEFCGGFVGVDEDTKHINHLLWARMCIRNTEAKTPGKINLDIGEWKFEISLVDEVFATPRFAGKFDQSCSSGAFPVAANVETSYP</sequence>
<accession>A0A1J6IRF9</accession>
<dbReference type="OMA" id="MCIRNTE"/>
<dbReference type="Gramene" id="OIT00303">
    <property type="protein sequence ID" value="OIT00303"/>
    <property type="gene ID" value="A4A49_21436"/>
</dbReference>
<comment type="caution">
    <text evidence="2">The sequence shown here is derived from an EMBL/GenBank/DDBJ whole genome shotgun (WGS) entry which is preliminary data.</text>
</comment>
<dbReference type="InterPro" id="IPR025558">
    <property type="entry name" value="DUF4283"/>
</dbReference>
<dbReference type="STRING" id="49451.A0A1J6IRF9"/>
<dbReference type="Pfam" id="PF14111">
    <property type="entry name" value="DUF4283"/>
    <property type="match status" value="1"/>
</dbReference>
<proteinExistence type="predicted"/>
<feature type="domain" description="DUF4283" evidence="1">
    <location>
        <begin position="2"/>
        <end position="75"/>
    </location>
</feature>
<reference evidence="2" key="1">
    <citation type="submission" date="2016-11" db="EMBL/GenBank/DDBJ databases">
        <title>The genome of Nicotiana attenuata.</title>
        <authorList>
            <person name="Xu S."/>
            <person name="Brockmoeller T."/>
            <person name="Gaquerel E."/>
            <person name="Navarro A."/>
            <person name="Kuhl H."/>
            <person name="Gase K."/>
            <person name="Ling Z."/>
            <person name="Zhou W."/>
            <person name="Kreitzer C."/>
            <person name="Stanke M."/>
            <person name="Tang H."/>
            <person name="Lyons E."/>
            <person name="Pandey P."/>
            <person name="Pandey S.P."/>
            <person name="Timmermann B."/>
            <person name="Baldwin I.T."/>
        </authorList>
    </citation>
    <scope>NUCLEOTIDE SEQUENCE [LARGE SCALE GENOMIC DNA]</scope>
    <source>
        <strain evidence="2">UT</strain>
    </source>
</reference>
<dbReference type="PANTHER" id="PTHR34427">
    <property type="entry name" value="DUF4283 DOMAIN PROTEIN"/>
    <property type="match status" value="1"/>
</dbReference>
<organism evidence="2 3">
    <name type="scientific">Nicotiana attenuata</name>
    <name type="common">Coyote tobacco</name>
    <dbReference type="NCBI Taxonomy" id="49451"/>
    <lineage>
        <taxon>Eukaryota</taxon>
        <taxon>Viridiplantae</taxon>
        <taxon>Streptophyta</taxon>
        <taxon>Embryophyta</taxon>
        <taxon>Tracheophyta</taxon>
        <taxon>Spermatophyta</taxon>
        <taxon>Magnoliopsida</taxon>
        <taxon>eudicotyledons</taxon>
        <taxon>Gunneridae</taxon>
        <taxon>Pentapetalae</taxon>
        <taxon>asterids</taxon>
        <taxon>lamiids</taxon>
        <taxon>Solanales</taxon>
        <taxon>Solanaceae</taxon>
        <taxon>Nicotianoideae</taxon>
        <taxon>Nicotianeae</taxon>
        <taxon>Nicotiana</taxon>
    </lineage>
</organism>
<feature type="non-terminal residue" evidence="2">
    <location>
        <position position="193"/>
    </location>
</feature>
<evidence type="ECO:0000259" key="1">
    <source>
        <dbReference type="Pfam" id="PF14111"/>
    </source>
</evidence>
<dbReference type="PANTHER" id="PTHR34427:SF5">
    <property type="entry name" value="DUF4283 DOMAIN-CONTAINING PROTEIN"/>
    <property type="match status" value="1"/>
</dbReference>
<dbReference type="AlphaFoldDB" id="A0A1J6IRF9"/>
<evidence type="ECO:0000313" key="2">
    <source>
        <dbReference type="EMBL" id="OIT00303.1"/>
    </source>
</evidence>
<protein>
    <recommendedName>
        <fullName evidence="1">DUF4283 domain-containing protein</fullName>
    </recommendedName>
</protein>
<dbReference type="Proteomes" id="UP000187609">
    <property type="component" value="Unassembled WGS sequence"/>
</dbReference>
<keyword evidence="3" id="KW-1185">Reference proteome</keyword>
<gene>
    <name evidence="2" type="ORF">A4A49_21436</name>
</gene>
<name>A0A1J6IRF9_NICAT</name>
<evidence type="ECO:0000313" key="3">
    <source>
        <dbReference type="Proteomes" id="UP000187609"/>
    </source>
</evidence>